<comment type="cofactor">
    <cofactor evidence="15">
        <name>Mg(2+)</name>
        <dbReference type="ChEBI" id="CHEBI:18420"/>
    </cofactor>
    <text evidence="15">Binds 2 magnesium ions per tetramer.</text>
</comment>
<dbReference type="CDD" id="cd02796">
    <property type="entry name" value="tRNA_bind_bactPheRS"/>
    <property type="match status" value="1"/>
</dbReference>
<evidence type="ECO:0000256" key="10">
    <source>
        <dbReference type="ARBA" id="ARBA00022842"/>
    </source>
</evidence>
<dbReference type="GO" id="GO:0009328">
    <property type="term" value="C:phenylalanine-tRNA ligase complex"/>
    <property type="evidence" value="ECO:0007669"/>
    <property type="project" value="TreeGrafter"/>
</dbReference>
<dbReference type="SUPFAM" id="SSF54991">
    <property type="entry name" value="Anticodon-binding domain of PheRS"/>
    <property type="match status" value="1"/>
</dbReference>
<dbReference type="SUPFAM" id="SSF55681">
    <property type="entry name" value="Class II aaRS and biotin synthetases"/>
    <property type="match status" value="1"/>
</dbReference>
<dbReference type="InterPro" id="IPR005147">
    <property type="entry name" value="tRNA_synthase_B5-dom"/>
</dbReference>
<dbReference type="Gene3D" id="3.30.70.380">
    <property type="entry name" value="Ferrodoxin-fold anticodon-binding domain"/>
    <property type="match status" value="1"/>
</dbReference>
<dbReference type="GO" id="GO:0004826">
    <property type="term" value="F:phenylalanine-tRNA ligase activity"/>
    <property type="evidence" value="ECO:0007669"/>
    <property type="project" value="UniProtKB-UniRule"/>
</dbReference>
<keyword evidence="13 15" id="KW-0030">Aminoacyl-tRNA synthetase</keyword>
<dbReference type="InterPro" id="IPR002547">
    <property type="entry name" value="tRNA-bd_dom"/>
</dbReference>
<dbReference type="PANTHER" id="PTHR10947">
    <property type="entry name" value="PHENYLALANYL-TRNA SYNTHETASE BETA CHAIN AND LEUCINE-RICH REPEAT-CONTAINING PROTEIN 47"/>
    <property type="match status" value="1"/>
</dbReference>
<dbReference type="InterPro" id="IPR009061">
    <property type="entry name" value="DNA-bd_dom_put_sf"/>
</dbReference>
<feature type="binding site" evidence="15">
    <location>
        <position position="487"/>
    </location>
    <ligand>
        <name>Mg(2+)</name>
        <dbReference type="ChEBI" id="CHEBI:18420"/>
        <note>shared with alpha subunit</note>
    </ligand>
</feature>
<sequence length="821" mass="91523">MLVSKNWISQFNTIPKKITPQQLGVDLTMHVVEVEDVIDEARFLDNVVVGKVVEVKKHDNADTLHVCTVDVRDEKLQVVCGGSNVREGMFVAMGKLGASVRWHGEGEPVVLTKAKIRGVESFGMICASDEIGLGDMFPKQSEKEILDLTDIIASKSSDVVGKSLAEALGLDDVIFDIDNKSMTHRPDLWGQYGMAREIAAMYGVALKPYEPKKIGKPAGTGRDLSIQVKDAKACPRYMAVAIDNIEVAESPAWLKKRLMSVGVQPRNNVVDVTNFVMFELGQPLHAFDIKQLANKKGDVEIVVRKAKDEEAYTSLDDKEYKLTKEDLVIATKDKVVALAGVKGSNNSGVTNETTSILLESANFHAVTIRRTVSRHGLRTDASARYEKSLDPHLCELALRRVVELLKEVSPKSVVSSTIVDQSDFSLDQGPIALDTEFVQRKMGVDLPATEMVRILTSLGFGVKEKKNTLSVTIPSWRATKDISIREDLVEEIARVYGYDNIVPTLPMFPIVPPKKNALRELETRLRALLAYEGRYTEVSNYSFISPELLEKVGEQTKDYLELENPIAKDRPYLRRHLRENMLEMVERNLHRFDTVNIFEIGKVFKKELDGEKDGLKHVLPRQDTLLAMAHAAKGDENPFLHVSTAFTTIMTRLGLVVEYTKKSLDDVLVHPGRFAEVSVAGKKIGHIAEVHPLTAEKLGLDARTAILEVNLSEIVSLLTEKTQYLPLSQYPSIERDVAFVLDTEKQHEDIAAALIKADPLTVDVELFDVFTGKNIPEGKKSMAYRITYRSDEKTLEGKDVDVVHEKIVAMLKKKFGAEIRA</sequence>
<dbReference type="InterPro" id="IPR005121">
    <property type="entry name" value="Fdx_antiC-bd"/>
</dbReference>
<evidence type="ECO:0000259" key="19">
    <source>
        <dbReference type="PROSITE" id="PS51483"/>
    </source>
</evidence>
<gene>
    <name evidence="15" type="primary">pheT</name>
    <name evidence="20" type="ORF">CO030_02290</name>
</gene>
<dbReference type="Gene3D" id="3.50.40.10">
    <property type="entry name" value="Phenylalanyl-trna Synthetase, Chain B, domain 3"/>
    <property type="match status" value="1"/>
</dbReference>
<dbReference type="GO" id="GO:0000049">
    <property type="term" value="F:tRNA binding"/>
    <property type="evidence" value="ECO:0007669"/>
    <property type="project" value="UniProtKB-UniRule"/>
</dbReference>
<keyword evidence="10 15" id="KW-0460">Magnesium</keyword>
<comment type="similarity">
    <text evidence="2 15">Belongs to the phenylalanyl-tRNA synthetase beta subunit family. Type 1 subfamily.</text>
</comment>
<dbReference type="Gene3D" id="3.30.56.10">
    <property type="match status" value="2"/>
</dbReference>
<feature type="domain" description="FDX-ACB" evidence="18">
    <location>
        <begin position="728"/>
        <end position="820"/>
    </location>
</feature>
<evidence type="ECO:0000256" key="14">
    <source>
        <dbReference type="ARBA" id="ARBA00049255"/>
    </source>
</evidence>
<reference evidence="21" key="1">
    <citation type="submission" date="2017-09" db="EMBL/GenBank/DDBJ databases">
        <title>Depth-based differentiation of microbial function through sediment-hosted aquifers and enrichment of novel symbionts in the deep terrestrial subsurface.</title>
        <authorList>
            <person name="Probst A.J."/>
            <person name="Ladd B."/>
            <person name="Jarett J.K."/>
            <person name="Geller-Mcgrath D.E."/>
            <person name="Sieber C.M.K."/>
            <person name="Emerson J.B."/>
            <person name="Anantharaman K."/>
            <person name="Thomas B.C."/>
            <person name="Malmstrom R."/>
            <person name="Stieglmeier M."/>
            <person name="Klingl A."/>
            <person name="Woyke T."/>
            <person name="Ryan C.M."/>
            <person name="Banfield J.F."/>
        </authorList>
    </citation>
    <scope>NUCLEOTIDE SEQUENCE [LARGE SCALE GENOMIC DNA]</scope>
</reference>
<dbReference type="Pfam" id="PF03147">
    <property type="entry name" value="FDX-ACB"/>
    <property type="match status" value="1"/>
</dbReference>
<dbReference type="InterPro" id="IPR045864">
    <property type="entry name" value="aa-tRNA-synth_II/BPL/LPL"/>
</dbReference>
<evidence type="ECO:0000256" key="11">
    <source>
        <dbReference type="ARBA" id="ARBA00022884"/>
    </source>
</evidence>
<comment type="catalytic activity">
    <reaction evidence="14 15">
        <text>tRNA(Phe) + L-phenylalanine + ATP = L-phenylalanyl-tRNA(Phe) + AMP + diphosphate + H(+)</text>
        <dbReference type="Rhea" id="RHEA:19413"/>
        <dbReference type="Rhea" id="RHEA-COMP:9668"/>
        <dbReference type="Rhea" id="RHEA-COMP:9699"/>
        <dbReference type="ChEBI" id="CHEBI:15378"/>
        <dbReference type="ChEBI" id="CHEBI:30616"/>
        <dbReference type="ChEBI" id="CHEBI:33019"/>
        <dbReference type="ChEBI" id="CHEBI:58095"/>
        <dbReference type="ChEBI" id="CHEBI:78442"/>
        <dbReference type="ChEBI" id="CHEBI:78531"/>
        <dbReference type="ChEBI" id="CHEBI:456215"/>
        <dbReference type="EC" id="6.1.1.20"/>
    </reaction>
</comment>
<dbReference type="GO" id="GO:0006432">
    <property type="term" value="P:phenylalanyl-tRNA aminoacylation"/>
    <property type="evidence" value="ECO:0007669"/>
    <property type="project" value="UniProtKB-UniRule"/>
</dbReference>
<dbReference type="InterPro" id="IPR036690">
    <property type="entry name" value="Fdx_antiC-bd_sf"/>
</dbReference>
<dbReference type="EC" id="6.1.1.20" evidence="15"/>
<evidence type="ECO:0000256" key="2">
    <source>
        <dbReference type="ARBA" id="ARBA00008653"/>
    </source>
</evidence>
<keyword evidence="6 15" id="KW-0436">Ligase</keyword>
<evidence type="ECO:0000256" key="4">
    <source>
        <dbReference type="ARBA" id="ARBA00022490"/>
    </source>
</evidence>
<dbReference type="FunFam" id="3.30.56.10:FF:000002">
    <property type="entry name" value="Phenylalanine--tRNA ligase beta subunit"/>
    <property type="match status" value="1"/>
</dbReference>
<dbReference type="InterPro" id="IPR020825">
    <property type="entry name" value="Phe-tRNA_synthase-like_B3/B4"/>
</dbReference>
<dbReference type="AlphaFoldDB" id="A0A2M8F9X6"/>
<protein>
    <recommendedName>
        <fullName evidence="15">Phenylalanine--tRNA ligase beta subunit</fullName>
        <ecNumber evidence="15">6.1.1.20</ecNumber>
    </recommendedName>
    <alternativeName>
        <fullName evidence="15">Phenylalanyl-tRNA synthetase beta subunit</fullName>
        <shortName evidence="15">PheRS</shortName>
    </alternativeName>
</protein>
<dbReference type="Gene3D" id="2.40.50.140">
    <property type="entry name" value="Nucleic acid-binding proteins"/>
    <property type="match status" value="1"/>
</dbReference>
<name>A0A2M8F9X6_9BACT</name>
<accession>A0A2M8F9X6</accession>
<dbReference type="Pfam" id="PF17759">
    <property type="entry name" value="tRNA_synthFbeta"/>
    <property type="match status" value="1"/>
</dbReference>
<feature type="binding site" evidence="15">
    <location>
        <position position="481"/>
    </location>
    <ligand>
        <name>Mg(2+)</name>
        <dbReference type="ChEBI" id="CHEBI:18420"/>
        <note>shared with alpha subunit</note>
    </ligand>
</feature>
<comment type="subcellular location">
    <subcellularLocation>
        <location evidence="1 15">Cytoplasm</location>
    </subcellularLocation>
</comment>
<dbReference type="SMART" id="SM00896">
    <property type="entry name" value="FDX-ACB"/>
    <property type="match status" value="1"/>
</dbReference>
<dbReference type="InterPro" id="IPR012340">
    <property type="entry name" value="NA-bd_OB-fold"/>
</dbReference>
<dbReference type="Pfam" id="PF01588">
    <property type="entry name" value="tRNA_bind"/>
    <property type="match status" value="1"/>
</dbReference>
<dbReference type="SUPFAM" id="SSF56037">
    <property type="entry name" value="PheT/TilS domain"/>
    <property type="match status" value="1"/>
</dbReference>
<evidence type="ECO:0000256" key="1">
    <source>
        <dbReference type="ARBA" id="ARBA00004496"/>
    </source>
</evidence>
<dbReference type="InterPro" id="IPR041616">
    <property type="entry name" value="PheRS_beta_core"/>
</dbReference>
<proteinExistence type="inferred from homology"/>
<feature type="binding site" evidence="15">
    <location>
        <position position="491"/>
    </location>
    <ligand>
        <name>Mg(2+)</name>
        <dbReference type="ChEBI" id="CHEBI:18420"/>
        <note>shared with alpha subunit</note>
    </ligand>
</feature>
<evidence type="ECO:0000256" key="15">
    <source>
        <dbReference type="HAMAP-Rule" id="MF_00283"/>
    </source>
</evidence>
<evidence type="ECO:0000256" key="5">
    <source>
        <dbReference type="ARBA" id="ARBA00022555"/>
    </source>
</evidence>
<dbReference type="InterPro" id="IPR005146">
    <property type="entry name" value="B3/B4_tRNA-bd"/>
</dbReference>
<dbReference type="SMART" id="SM00874">
    <property type="entry name" value="B5"/>
    <property type="match status" value="1"/>
</dbReference>
<dbReference type="Pfam" id="PF03484">
    <property type="entry name" value="B5"/>
    <property type="match status" value="1"/>
</dbReference>
<dbReference type="EMBL" id="PFRH01000079">
    <property type="protein sequence ID" value="PJC52543.1"/>
    <property type="molecule type" value="Genomic_DNA"/>
</dbReference>
<evidence type="ECO:0000259" key="17">
    <source>
        <dbReference type="PROSITE" id="PS50886"/>
    </source>
</evidence>
<evidence type="ECO:0000256" key="8">
    <source>
        <dbReference type="ARBA" id="ARBA00022741"/>
    </source>
</evidence>
<dbReference type="GO" id="GO:0000287">
    <property type="term" value="F:magnesium ion binding"/>
    <property type="evidence" value="ECO:0007669"/>
    <property type="project" value="UniProtKB-UniRule"/>
</dbReference>
<keyword evidence="8 15" id="KW-0547">Nucleotide-binding</keyword>
<dbReference type="PROSITE" id="PS51447">
    <property type="entry name" value="FDX_ACB"/>
    <property type="match status" value="1"/>
</dbReference>
<evidence type="ECO:0000313" key="21">
    <source>
        <dbReference type="Proteomes" id="UP000231456"/>
    </source>
</evidence>
<comment type="subunit">
    <text evidence="3 15">Tetramer of two alpha and two beta subunits.</text>
</comment>
<dbReference type="CDD" id="cd00769">
    <property type="entry name" value="PheRS_beta_core"/>
    <property type="match status" value="1"/>
</dbReference>
<keyword evidence="9 15" id="KW-0067">ATP-binding</keyword>
<organism evidence="20 21">
    <name type="scientific">Candidatus Magasanikbacteria bacterium CG_4_9_14_0_2_um_filter_42_11</name>
    <dbReference type="NCBI Taxonomy" id="1974643"/>
    <lineage>
        <taxon>Bacteria</taxon>
        <taxon>Candidatus Magasanikiibacteriota</taxon>
    </lineage>
</organism>
<feature type="binding site" evidence="15">
    <location>
        <position position="490"/>
    </location>
    <ligand>
        <name>Mg(2+)</name>
        <dbReference type="ChEBI" id="CHEBI:18420"/>
        <note>shared with alpha subunit</note>
    </ligand>
</feature>
<dbReference type="InterPro" id="IPR033714">
    <property type="entry name" value="tRNA_bind_bactPheRS"/>
</dbReference>
<keyword evidence="11 16" id="KW-0694">RNA-binding</keyword>
<evidence type="ECO:0000256" key="6">
    <source>
        <dbReference type="ARBA" id="ARBA00022598"/>
    </source>
</evidence>
<dbReference type="PANTHER" id="PTHR10947:SF0">
    <property type="entry name" value="PHENYLALANINE--TRNA LIGASE BETA SUBUNIT"/>
    <property type="match status" value="1"/>
</dbReference>
<evidence type="ECO:0000256" key="16">
    <source>
        <dbReference type="PROSITE-ProRule" id="PRU00209"/>
    </source>
</evidence>
<keyword evidence="4 15" id="KW-0963">Cytoplasm</keyword>
<dbReference type="SMART" id="SM00873">
    <property type="entry name" value="B3_4"/>
    <property type="match status" value="1"/>
</dbReference>
<dbReference type="InterPro" id="IPR004532">
    <property type="entry name" value="Phe-tRNA-ligase_IIc_bsu_bact"/>
</dbReference>
<evidence type="ECO:0000256" key="12">
    <source>
        <dbReference type="ARBA" id="ARBA00022917"/>
    </source>
</evidence>
<evidence type="ECO:0000256" key="9">
    <source>
        <dbReference type="ARBA" id="ARBA00022840"/>
    </source>
</evidence>
<feature type="domain" description="B5" evidence="19">
    <location>
        <begin position="426"/>
        <end position="503"/>
    </location>
</feature>
<keyword evidence="12 15" id="KW-0648">Protein biosynthesis</keyword>
<feature type="domain" description="TRNA-binding" evidence="17">
    <location>
        <begin position="41"/>
        <end position="160"/>
    </location>
</feature>
<dbReference type="Gene3D" id="3.30.930.10">
    <property type="entry name" value="Bira Bifunctional Protein, Domain 2"/>
    <property type="match status" value="1"/>
</dbReference>
<dbReference type="Pfam" id="PF03483">
    <property type="entry name" value="B3_4"/>
    <property type="match status" value="1"/>
</dbReference>
<dbReference type="SUPFAM" id="SSF46955">
    <property type="entry name" value="Putative DNA-binding domain"/>
    <property type="match status" value="1"/>
</dbReference>
<dbReference type="FunFam" id="3.30.70.380:FF:000001">
    <property type="entry name" value="Phenylalanine--tRNA ligase beta subunit"/>
    <property type="match status" value="1"/>
</dbReference>
<dbReference type="Proteomes" id="UP000231456">
    <property type="component" value="Unassembled WGS sequence"/>
</dbReference>
<evidence type="ECO:0000259" key="18">
    <source>
        <dbReference type="PROSITE" id="PS51447"/>
    </source>
</evidence>
<keyword evidence="7 15" id="KW-0479">Metal-binding</keyword>
<dbReference type="NCBIfam" id="TIGR00472">
    <property type="entry name" value="pheT_bact"/>
    <property type="match status" value="1"/>
</dbReference>
<dbReference type="GO" id="GO:0005524">
    <property type="term" value="F:ATP binding"/>
    <property type="evidence" value="ECO:0007669"/>
    <property type="project" value="UniProtKB-UniRule"/>
</dbReference>
<keyword evidence="5 16" id="KW-0820">tRNA-binding</keyword>
<comment type="caution">
    <text evidence="20">The sequence shown here is derived from an EMBL/GenBank/DDBJ whole genome shotgun (WGS) entry which is preliminary data.</text>
</comment>
<dbReference type="HAMAP" id="MF_00283">
    <property type="entry name" value="Phe_tRNA_synth_beta1"/>
    <property type="match status" value="1"/>
</dbReference>
<dbReference type="InterPro" id="IPR045060">
    <property type="entry name" value="Phe-tRNA-ligase_IIc_bsu"/>
</dbReference>
<dbReference type="PROSITE" id="PS51483">
    <property type="entry name" value="B5"/>
    <property type="match status" value="1"/>
</dbReference>
<evidence type="ECO:0000256" key="3">
    <source>
        <dbReference type="ARBA" id="ARBA00011209"/>
    </source>
</evidence>
<evidence type="ECO:0000256" key="7">
    <source>
        <dbReference type="ARBA" id="ARBA00022723"/>
    </source>
</evidence>
<dbReference type="SUPFAM" id="SSF50249">
    <property type="entry name" value="Nucleic acid-binding proteins"/>
    <property type="match status" value="1"/>
</dbReference>
<dbReference type="PROSITE" id="PS50886">
    <property type="entry name" value="TRBD"/>
    <property type="match status" value="1"/>
</dbReference>
<evidence type="ECO:0000256" key="13">
    <source>
        <dbReference type="ARBA" id="ARBA00023146"/>
    </source>
</evidence>
<evidence type="ECO:0000313" key="20">
    <source>
        <dbReference type="EMBL" id="PJC52543.1"/>
    </source>
</evidence>